<keyword evidence="1" id="KW-0472">Membrane</keyword>
<proteinExistence type="predicted"/>
<evidence type="ECO:0000259" key="2">
    <source>
        <dbReference type="Pfam" id="PF00561"/>
    </source>
</evidence>
<dbReference type="SUPFAM" id="SSF53474">
    <property type="entry name" value="alpha/beta-Hydrolases"/>
    <property type="match status" value="1"/>
</dbReference>
<dbReference type="InterPro" id="IPR029058">
    <property type="entry name" value="AB_hydrolase_fold"/>
</dbReference>
<dbReference type="EMBL" id="AP010904">
    <property type="protein sequence ID" value="BAH77969.1"/>
    <property type="molecule type" value="Genomic_DNA"/>
</dbReference>
<dbReference type="AlphaFoldDB" id="C4XRQ3"/>
<gene>
    <name evidence="3" type="ordered locus">DMR_44780</name>
</gene>
<dbReference type="Pfam" id="PF00561">
    <property type="entry name" value="Abhydrolase_1"/>
    <property type="match status" value="1"/>
</dbReference>
<dbReference type="HOGENOM" id="CLU_029375_2_1_7"/>
<feature type="transmembrane region" description="Helical" evidence="1">
    <location>
        <begin position="49"/>
        <end position="71"/>
    </location>
</feature>
<name>C4XRQ3_SOLM1</name>
<evidence type="ECO:0000313" key="3">
    <source>
        <dbReference type="EMBL" id="BAH77969.1"/>
    </source>
</evidence>
<dbReference type="eggNOG" id="COG1073">
    <property type="taxonomic scope" value="Bacteria"/>
</dbReference>
<dbReference type="Proteomes" id="UP000009071">
    <property type="component" value="Chromosome"/>
</dbReference>
<keyword evidence="1" id="KW-0812">Transmembrane</keyword>
<dbReference type="InterPro" id="IPR000073">
    <property type="entry name" value="AB_hydrolase_1"/>
</dbReference>
<evidence type="ECO:0000313" key="4">
    <source>
        <dbReference type="Proteomes" id="UP000009071"/>
    </source>
</evidence>
<sequence>MNGSMGCLPSMPGSGNRRERFSEGYLVLEQGGYVRSYGPMKTTGIAMKIAAVVGLAAMLAYLGYCVMLYLAQDGMVFPGQVADPARVEEIKRYYPRLEPFTVTAGDGTALTGYYLPRVKDGKPLPAVLYFAGNLEEQTGFFLWSPNELRFVSVAGVDYRGYGGSGGKPSEASVKADALAVYDALAQKLVPDGHIVVMGRSLGSGVAAYVAANRPVAGVILVTPYDSLLAVGQEGHPYAPVRLLMKHPFDTTADAPKVSAPTLFLVAGDDTLIKPVRSERLAAAWPGPKTYEVIPHATHNNIIDNPQYWKAIREFLKSCLAQ</sequence>
<feature type="domain" description="AB hydrolase-1" evidence="2">
    <location>
        <begin position="153"/>
        <end position="223"/>
    </location>
</feature>
<reference evidence="3 4" key="1">
    <citation type="journal article" date="2009" name="Genome Res.">
        <title>Whole genome sequence of Desulfovibrio magneticus strain RS-1 revealed common gene clusters in magnetotactic bacteria.</title>
        <authorList>
            <person name="Nakazawa H."/>
            <person name="Arakaki A."/>
            <person name="Narita-Yamada S."/>
            <person name="Yashiro I."/>
            <person name="Jinno K."/>
            <person name="Aoki N."/>
            <person name="Tsuruyama A."/>
            <person name="Okamura Y."/>
            <person name="Tanikawa S."/>
            <person name="Fujita N."/>
            <person name="Takeyama H."/>
            <person name="Matsunaga T."/>
        </authorList>
    </citation>
    <scope>NUCLEOTIDE SEQUENCE [LARGE SCALE GENOMIC DNA]</scope>
    <source>
        <strain evidence="4">ATCC 700980 / DSM 13731 / RS-1</strain>
    </source>
</reference>
<organism evidence="3 4">
    <name type="scientific">Solidesulfovibrio magneticus (strain ATCC 700980 / DSM 13731 / RS-1)</name>
    <name type="common">Desulfovibrio magneticus</name>
    <dbReference type="NCBI Taxonomy" id="573370"/>
    <lineage>
        <taxon>Bacteria</taxon>
        <taxon>Pseudomonadati</taxon>
        <taxon>Thermodesulfobacteriota</taxon>
        <taxon>Desulfovibrionia</taxon>
        <taxon>Desulfovibrionales</taxon>
        <taxon>Desulfovibrionaceae</taxon>
        <taxon>Solidesulfovibrio</taxon>
    </lineage>
</organism>
<protein>
    <recommendedName>
        <fullName evidence="2">AB hydrolase-1 domain-containing protein</fullName>
    </recommendedName>
</protein>
<dbReference type="PANTHER" id="PTHR12277">
    <property type="entry name" value="ALPHA/BETA HYDROLASE DOMAIN-CONTAINING PROTEIN"/>
    <property type="match status" value="1"/>
</dbReference>
<keyword evidence="1" id="KW-1133">Transmembrane helix</keyword>
<dbReference type="Gene3D" id="3.40.50.1820">
    <property type="entry name" value="alpha/beta hydrolase"/>
    <property type="match status" value="1"/>
</dbReference>
<keyword evidence="4" id="KW-1185">Reference proteome</keyword>
<evidence type="ECO:0000256" key="1">
    <source>
        <dbReference type="SAM" id="Phobius"/>
    </source>
</evidence>
<accession>C4XRQ3</accession>
<dbReference type="KEGG" id="dma:DMR_44780"/>